<proteinExistence type="predicted"/>
<keyword evidence="1" id="KW-0175">Coiled coil</keyword>
<gene>
    <name evidence="2" type="ORF">EC957_000513</name>
</gene>
<evidence type="ECO:0000313" key="3">
    <source>
        <dbReference type="Proteomes" id="UP000723463"/>
    </source>
</evidence>
<dbReference type="AlphaFoldDB" id="A0A9P6K303"/>
<comment type="caution">
    <text evidence="2">The sequence shown here is derived from an EMBL/GenBank/DDBJ whole genome shotgun (WGS) entry which is preliminary data.</text>
</comment>
<organism evidence="2 3">
    <name type="scientific">Mortierella hygrophila</name>
    <dbReference type="NCBI Taxonomy" id="979708"/>
    <lineage>
        <taxon>Eukaryota</taxon>
        <taxon>Fungi</taxon>
        <taxon>Fungi incertae sedis</taxon>
        <taxon>Mucoromycota</taxon>
        <taxon>Mortierellomycotina</taxon>
        <taxon>Mortierellomycetes</taxon>
        <taxon>Mortierellales</taxon>
        <taxon>Mortierellaceae</taxon>
        <taxon>Mortierella</taxon>
    </lineage>
</organism>
<keyword evidence="3" id="KW-1185">Reference proteome</keyword>
<reference evidence="2" key="1">
    <citation type="journal article" date="2020" name="Fungal Divers.">
        <title>Resolving the Mortierellaceae phylogeny through synthesis of multi-gene phylogenetics and phylogenomics.</title>
        <authorList>
            <person name="Vandepol N."/>
            <person name="Liber J."/>
            <person name="Desiro A."/>
            <person name="Na H."/>
            <person name="Kennedy M."/>
            <person name="Barry K."/>
            <person name="Grigoriev I.V."/>
            <person name="Miller A.N."/>
            <person name="O'Donnell K."/>
            <person name="Stajich J.E."/>
            <person name="Bonito G."/>
        </authorList>
    </citation>
    <scope>NUCLEOTIDE SEQUENCE</scope>
    <source>
        <strain evidence="2">NRRL 2591</strain>
    </source>
</reference>
<dbReference type="EMBL" id="JAAAXW010000106">
    <property type="protein sequence ID" value="KAF9543734.1"/>
    <property type="molecule type" value="Genomic_DNA"/>
</dbReference>
<accession>A0A9P6K303</accession>
<dbReference type="Proteomes" id="UP000723463">
    <property type="component" value="Unassembled WGS sequence"/>
</dbReference>
<protein>
    <submittedName>
        <fullName evidence="2">Uncharacterized protein</fullName>
    </submittedName>
</protein>
<evidence type="ECO:0000256" key="1">
    <source>
        <dbReference type="SAM" id="Coils"/>
    </source>
</evidence>
<evidence type="ECO:0000313" key="2">
    <source>
        <dbReference type="EMBL" id="KAF9543734.1"/>
    </source>
</evidence>
<name>A0A9P6K303_9FUNG</name>
<sequence length="102" mass="12199">MSKIVARNEASEAAKVFRVLSLLDDSDEEDLDQVEREEREEQEELALINYALVARNRYIDRPIKNQKRDNYIFDKKWDQYRNRRRLYKQSGGGIGIHRARLD</sequence>
<feature type="coiled-coil region" evidence="1">
    <location>
        <begin position="24"/>
        <end position="51"/>
    </location>
</feature>